<dbReference type="SUPFAM" id="SSF50978">
    <property type="entry name" value="WD40 repeat-like"/>
    <property type="match status" value="1"/>
</dbReference>
<evidence type="ECO:0000259" key="9">
    <source>
        <dbReference type="Pfam" id="PF23953"/>
    </source>
</evidence>
<feature type="repeat" description="WD" evidence="6">
    <location>
        <begin position="195"/>
        <end position="236"/>
    </location>
</feature>
<dbReference type="InterPro" id="IPR015943">
    <property type="entry name" value="WD40/YVTN_repeat-like_dom_sf"/>
</dbReference>
<feature type="repeat" description="WD" evidence="6">
    <location>
        <begin position="91"/>
        <end position="123"/>
    </location>
</feature>
<evidence type="ECO:0000256" key="6">
    <source>
        <dbReference type="PROSITE-ProRule" id="PRU00221"/>
    </source>
</evidence>
<evidence type="ECO:0008006" key="12">
    <source>
        <dbReference type="Google" id="ProtNLM"/>
    </source>
</evidence>
<dbReference type="PANTHER" id="PTHR19876">
    <property type="entry name" value="COATOMER"/>
    <property type="match status" value="1"/>
</dbReference>
<evidence type="ECO:0000256" key="5">
    <source>
        <dbReference type="ARBA" id="ARBA00022737"/>
    </source>
</evidence>
<evidence type="ECO:0000259" key="7">
    <source>
        <dbReference type="Pfam" id="PF04053"/>
    </source>
</evidence>
<dbReference type="InterPro" id="IPR001680">
    <property type="entry name" value="WD40_rpt"/>
</dbReference>
<evidence type="ECO:0000256" key="3">
    <source>
        <dbReference type="ARBA" id="ARBA00022490"/>
    </source>
</evidence>
<evidence type="ECO:0000256" key="2">
    <source>
        <dbReference type="ARBA" id="ARBA00022448"/>
    </source>
</evidence>
<dbReference type="Pfam" id="PF23953">
    <property type="entry name" value="TPR_COPA_B"/>
    <property type="match status" value="1"/>
</dbReference>
<evidence type="ECO:0000256" key="4">
    <source>
        <dbReference type="ARBA" id="ARBA00022574"/>
    </source>
</evidence>
<keyword evidence="5" id="KW-0677">Repeat</keyword>
<dbReference type="SMART" id="SM00320">
    <property type="entry name" value="WD40"/>
    <property type="match status" value="8"/>
</dbReference>
<feature type="domain" description="COPA/B second beta-propeller" evidence="7">
    <location>
        <begin position="354"/>
        <end position="565"/>
    </location>
</feature>
<protein>
    <recommendedName>
        <fullName evidence="12">Coatomer subunit alpha</fullName>
    </recommendedName>
</protein>
<dbReference type="PROSITE" id="PS50082">
    <property type="entry name" value="WD_REPEATS_2"/>
    <property type="match status" value="4"/>
</dbReference>
<evidence type="ECO:0000313" key="11">
    <source>
        <dbReference type="Proteomes" id="UP001470230"/>
    </source>
</evidence>
<comment type="subcellular location">
    <subcellularLocation>
        <location evidence="1">Golgi apparatus membrane</location>
        <topology evidence="1">Peripheral membrane protein</topology>
        <orientation evidence="1">Cytoplasmic side</orientation>
    </subcellularLocation>
</comment>
<evidence type="ECO:0000256" key="1">
    <source>
        <dbReference type="ARBA" id="ARBA00004255"/>
    </source>
</evidence>
<organism evidence="10 11">
    <name type="scientific">Tritrichomonas musculus</name>
    <dbReference type="NCBI Taxonomy" id="1915356"/>
    <lineage>
        <taxon>Eukaryota</taxon>
        <taxon>Metamonada</taxon>
        <taxon>Parabasalia</taxon>
        <taxon>Tritrichomonadida</taxon>
        <taxon>Tritrichomonadidae</taxon>
        <taxon>Tritrichomonas</taxon>
    </lineage>
</organism>
<feature type="repeat" description="WD" evidence="6">
    <location>
        <begin position="133"/>
        <end position="168"/>
    </location>
</feature>
<comment type="caution">
    <text evidence="10">The sequence shown here is derived from an EMBL/GenBank/DDBJ whole genome shotgun (WGS) entry which is preliminary data.</text>
</comment>
<keyword evidence="3" id="KW-0963">Cytoplasm</keyword>
<sequence>MQVKLDIEDSRVKGIVFHPSRPWILYSTHTGTIHLYDYDIGVELYCYNVTNENVPVRCVAFHPTQPLFACGTDNYDVIVYNYQRKMKLFTLTGHTDYIRSVEFHSVYPLLISSSDDSTARIWNWQSRCCVAVLEEHTYFVMCARFNPQKPLVATASLDDCVRVFNVSSLFNSSMSKDVDASFLSMDDPSVLTSELEEHPDGANCVAWDQSGNRLFSCGEDSQIKIYNIINDEAMLINTIHVHYSPVTAIAVHPATSNFVSVSEDSTLRVFDISTNQQIAKYEIPVSRFWCVACHPKDALIAAGHDRGFVLLKFAKERPPFDVQGNSVLWTQGDELHIVDVISKETEKPIVTHRHQDIKSLSWNSSRSLALVCYSDATKGEDVSEIVDVHLKNPITPIEGSMAVWLSRSSFVSLSHSKDKLLVKELSNVLAAGNSVPRQLSIPYTSRIFAGTQQRVYLATRTSIILFDVVRSTVISEINFMNAKSVTFDDSKENICVRSSSSILTAKADLTQHSIFNESSKIKSCCFNGSSVLYTTRSHLKYIVKNASGVVCSLPRVLYIIKAQNSTAWFITRDGILFKREIEMSEVKLKSALIQSHNEDVAKRIIKENPPIGQAIMEFAADNQRYDIAASLARDPKTKFEMSLKSSDFKTASEAADELNDPKYHKILASSLIEAGLFEKAEQSLKKAKDTESLAFLYLISGESEKLSKLSKQTKSLEHYIWSNDDSSISKFLEQALPNITFEEDETSNSPTMKIETGLPVLSDWPALNTTTSLFGEGSAANNLINIDDEEIAGWSDDDVLEAMKDEKDDIFNDDTNDKNGSDDENDGWKIDLDINEKEMLNAAKNENDFVPPTRGTSLWEKWSSYANTAGDLCASGHFSDALAFLQRTIALKNAEPLRDIFTEVYVSSNACIPTNFLNSYMITPLSVSLRNQPYPSTPSQVSIVEELTKSALSFFSRGKFTDCRSACLSIMYRIAVSTCNTHEEEQKLRESLETARNYCLGVNLELKRKSEAGNVSSSSEEDSVGRQIELATYLTYLKLIPSHIRLVLQSAMRVAAKGENYATCKPICQRLLDMAPPEKVAKQAQSMLAICNQKGSTNKHKIDFDERNPFVVCAMSMKPIYRGRTLLQCPFCGANYATQFKGQICSVCEMCEIGAQVPGPKLMRFGK</sequence>
<dbReference type="Pfam" id="PF04053">
    <property type="entry name" value="B-prop_COPA_B_2nd"/>
    <property type="match status" value="1"/>
</dbReference>
<keyword evidence="4 6" id="KW-0853">WD repeat</keyword>
<dbReference type="InterPro" id="IPR056176">
    <property type="entry name" value="TPR_COPA_B"/>
</dbReference>
<dbReference type="InterPro" id="IPR010714">
    <property type="entry name" value="Coatomer_asu_C"/>
</dbReference>
<dbReference type="CDD" id="cd00200">
    <property type="entry name" value="WD40"/>
    <property type="match status" value="1"/>
</dbReference>
<dbReference type="Pfam" id="PF00400">
    <property type="entry name" value="WD40"/>
    <property type="match status" value="5"/>
</dbReference>
<dbReference type="Proteomes" id="UP001470230">
    <property type="component" value="Unassembled WGS sequence"/>
</dbReference>
<dbReference type="InterPro" id="IPR036322">
    <property type="entry name" value="WD40_repeat_dom_sf"/>
</dbReference>
<keyword evidence="11" id="KW-1185">Reference proteome</keyword>
<dbReference type="Pfam" id="PF06957">
    <property type="entry name" value="COPI_C"/>
    <property type="match status" value="1"/>
</dbReference>
<keyword evidence="2" id="KW-0813">Transport</keyword>
<dbReference type="PANTHER" id="PTHR19876:SF1">
    <property type="entry name" value="COATOMER SUBUNIT ALPHA"/>
    <property type="match status" value="1"/>
</dbReference>
<evidence type="ECO:0000313" key="10">
    <source>
        <dbReference type="EMBL" id="KAK8881658.1"/>
    </source>
</evidence>
<feature type="domain" description="COPA/B TPR" evidence="9">
    <location>
        <begin position="615"/>
        <end position="716"/>
    </location>
</feature>
<accession>A0ABR2JT82</accession>
<dbReference type="SUPFAM" id="SSF117289">
    <property type="entry name" value="Nucleoporin domain"/>
    <property type="match status" value="1"/>
</dbReference>
<feature type="repeat" description="WD" evidence="6">
    <location>
        <begin position="239"/>
        <end position="280"/>
    </location>
</feature>
<dbReference type="Gene3D" id="2.130.10.10">
    <property type="entry name" value="YVTN repeat-like/Quinoprotein amine dehydrogenase"/>
    <property type="match status" value="1"/>
</dbReference>
<reference evidence="10 11" key="1">
    <citation type="submission" date="2024-04" db="EMBL/GenBank/DDBJ databases">
        <title>Tritrichomonas musculus Genome.</title>
        <authorList>
            <person name="Alves-Ferreira E."/>
            <person name="Grigg M."/>
            <person name="Lorenzi H."/>
            <person name="Galac M."/>
        </authorList>
    </citation>
    <scope>NUCLEOTIDE SEQUENCE [LARGE SCALE GENOMIC DNA]</scope>
    <source>
        <strain evidence="10 11">EAF2021</strain>
    </source>
</reference>
<gene>
    <name evidence="10" type="ORF">M9Y10_004418</name>
</gene>
<evidence type="ECO:0000259" key="8">
    <source>
        <dbReference type="Pfam" id="PF06957"/>
    </source>
</evidence>
<name>A0ABR2JT82_9EUKA</name>
<feature type="domain" description="Coatomer alpha subunit C-terminal" evidence="8">
    <location>
        <begin position="784"/>
        <end position="1159"/>
    </location>
</feature>
<dbReference type="InterPro" id="IPR006692">
    <property type="entry name" value="Beta-prop_COPA/B_2nd"/>
</dbReference>
<dbReference type="PROSITE" id="PS50294">
    <property type="entry name" value="WD_REPEATS_REGION"/>
    <property type="match status" value="2"/>
</dbReference>
<dbReference type="Gene3D" id="1.25.40.470">
    <property type="match status" value="1"/>
</dbReference>
<proteinExistence type="predicted"/>
<dbReference type="EMBL" id="JAPFFF010000010">
    <property type="protein sequence ID" value="KAK8881658.1"/>
    <property type="molecule type" value="Genomic_DNA"/>
</dbReference>
<dbReference type="InterPro" id="IPR050844">
    <property type="entry name" value="Coatomer_complex_subunit"/>
</dbReference>